<sequence>MTFRPFMSLLLALAWVASDARSLQIDSAGSLAEVSEHQPRPRRSALVRSEQSLSDVTHTGEEQAAAEDSSEAQQQVDAAQEEASAAAEEANAEYRFRENLQSDELADKKKKRKKARANKCVGTLIAKCPQDGADPCKTKDAGNCVSVFHSCKDDVLKQCGVDKHGKCASGGTTCYLECSGQELFGEKCESQPEGKCNGGFVSDGMSGMSCMVSPMDATQCIDAGTCALPQE</sequence>
<evidence type="ECO:0000313" key="4">
    <source>
        <dbReference type="Proteomes" id="UP001178507"/>
    </source>
</evidence>
<dbReference type="AlphaFoldDB" id="A0AA36IZV1"/>
<feature type="compositionally biased region" description="Low complexity" evidence="1">
    <location>
        <begin position="71"/>
        <end position="89"/>
    </location>
</feature>
<evidence type="ECO:0000256" key="1">
    <source>
        <dbReference type="SAM" id="MobiDB-lite"/>
    </source>
</evidence>
<proteinExistence type="predicted"/>
<reference evidence="3" key="1">
    <citation type="submission" date="2023-08" db="EMBL/GenBank/DDBJ databases">
        <authorList>
            <person name="Chen Y."/>
            <person name="Shah S."/>
            <person name="Dougan E. K."/>
            <person name="Thang M."/>
            <person name="Chan C."/>
        </authorList>
    </citation>
    <scope>NUCLEOTIDE SEQUENCE</scope>
</reference>
<evidence type="ECO:0000256" key="2">
    <source>
        <dbReference type="SAM" id="SignalP"/>
    </source>
</evidence>
<protein>
    <submittedName>
        <fullName evidence="3">Uncharacterized protein</fullName>
    </submittedName>
</protein>
<gene>
    <name evidence="3" type="ORF">EVOR1521_LOCUS21131</name>
</gene>
<comment type="caution">
    <text evidence="3">The sequence shown here is derived from an EMBL/GenBank/DDBJ whole genome shotgun (WGS) entry which is preliminary data.</text>
</comment>
<dbReference type="EMBL" id="CAUJNA010003251">
    <property type="protein sequence ID" value="CAJ1397030.1"/>
    <property type="molecule type" value="Genomic_DNA"/>
</dbReference>
<dbReference type="Proteomes" id="UP001178507">
    <property type="component" value="Unassembled WGS sequence"/>
</dbReference>
<accession>A0AA36IZV1</accession>
<name>A0AA36IZV1_9DINO</name>
<keyword evidence="4" id="KW-1185">Reference proteome</keyword>
<feature type="region of interest" description="Disordered" evidence="1">
    <location>
        <begin position="30"/>
        <end position="89"/>
    </location>
</feature>
<feature type="signal peptide" evidence="2">
    <location>
        <begin position="1"/>
        <end position="22"/>
    </location>
</feature>
<evidence type="ECO:0000313" key="3">
    <source>
        <dbReference type="EMBL" id="CAJ1397030.1"/>
    </source>
</evidence>
<keyword evidence="2" id="KW-0732">Signal</keyword>
<feature type="chain" id="PRO_5041420006" evidence="2">
    <location>
        <begin position="23"/>
        <end position="231"/>
    </location>
</feature>
<organism evidence="3 4">
    <name type="scientific">Effrenium voratum</name>
    <dbReference type="NCBI Taxonomy" id="2562239"/>
    <lineage>
        <taxon>Eukaryota</taxon>
        <taxon>Sar</taxon>
        <taxon>Alveolata</taxon>
        <taxon>Dinophyceae</taxon>
        <taxon>Suessiales</taxon>
        <taxon>Symbiodiniaceae</taxon>
        <taxon>Effrenium</taxon>
    </lineage>
</organism>